<dbReference type="GO" id="GO:0003724">
    <property type="term" value="F:RNA helicase activity"/>
    <property type="evidence" value="ECO:0007669"/>
    <property type="project" value="TreeGrafter"/>
</dbReference>
<sequence length="120" mass="12463">PALTVVNGAAIELVDSCKYLGQPTPIQKACVPVGLLGKDLCACAATGTGKTAAFMLPVLERLVYKPRTSQVTRVLVLVPTRELGIQVHSVARQLAQFTSITTCLAVGAPGSDSLSRCVLG</sequence>
<dbReference type="GeneTree" id="ENSGT00550000074997"/>
<reference evidence="6" key="1">
    <citation type="submission" date="2023-09" db="UniProtKB">
        <authorList>
            <consortium name="Ensembl"/>
        </authorList>
    </citation>
    <scope>IDENTIFICATION</scope>
</reference>
<dbReference type="InterPro" id="IPR014001">
    <property type="entry name" value="Helicase_ATP-bd"/>
</dbReference>
<keyword evidence="1" id="KW-0547">Nucleotide-binding</keyword>
<evidence type="ECO:0000313" key="6">
    <source>
        <dbReference type="Ensembl" id="ENSPNYP00000019416.1"/>
    </source>
</evidence>
<dbReference type="InterPro" id="IPR011545">
    <property type="entry name" value="DEAD/DEAH_box_helicase_dom"/>
</dbReference>
<dbReference type="GO" id="GO:0003676">
    <property type="term" value="F:nucleic acid binding"/>
    <property type="evidence" value="ECO:0007669"/>
    <property type="project" value="InterPro"/>
</dbReference>
<evidence type="ECO:0000256" key="1">
    <source>
        <dbReference type="ARBA" id="ARBA00022741"/>
    </source>
</evidence>
<dbReference type="Ensembl" id="ENSPNYT00000019901.1">
    <property type="protein sequence ID" value="ENSPNYP00000019416.1"/>
    <property type="gene ID" value="ENSPNYG00000014670.1"/>
</dbReference>
<dbReference type="InterPro" id="IPR050079">
    <property type="entry name" value="DEAD_box_RNA_helicase"/>
</dbReference>
<keyword evidence="4" id="KW-0067">ATP-binding</keyword>
<dbReference type="GO" id="GO:0016787">
    <property type="term" value="F:hydrolase activity"/>
    <property type="evidence" value="ECO:0007669"/>
    <property type="project" value="UniProtKB-KW"/>
</dbReference>
<dbReference type="GO" id="GO:0005829">
    <property type="term" value="C:cytosol"/>
    <property type="evidence" value="ECO:0007669"/>
    <property type="project" value="TreeGrafter"/>
</dbReference>
<dbReference type="PANTHER" id="PTHR47959:SF22">
    <property type="entry name" value="RNA HELICASE"/>
    <property type="match status" value="1"/>
</dbReference>
<keyword evidence="3" id="KW-0347">Helicase</keyword>
<dbReference type="AlphaFoldDB" id="A0A3B4GCZ8"/>
<protein>
    <submittedName>
        <fullName evidence="6">DEAD-box helicase 27</fullName>
    </submittedName>
</protein>
<keyword evidence="2" id="KW-0378">Hydrolase</keyword>
<name>A0A3B4GCZ8_9CICH</name>
<evidence type="ECO:0000256" key="2">
    <source>
        <dbReference type="ARBA" id="ARBA00022801"/>
    </source>
</evidence>
<dbReference type="SUPFAM" id="SSF52540">
    <property type="entry name" value="P-loop containing nucleoside triphosphate hydrolases"/>
    <property type="match status" value="1"/>
</dbReference>
<dbReference type="PANTHER" id="PTHR47959">
    <property type="entry name" value="ATP-DEPENDENT RNA HELICASE RHLE-RELATED"/>
    <property type="match status" value="1"/>
</dbReference>
<dbReference type="Gene3D" id="3.40.50.300">
    <property type="entry name" value="P-loop containing nucleotide triphosphate hydrolases"/>
    <property type="match status" value="1"/>
</dbReference>
<evidence type="ECO:0000259" key="5">
    <source>
        <dbReference type="PROSITE" id="PS51192"/>
    </source>
</evidence>
<evidence type="ECO:0000256" key="4">
    <source>
        <dbReference type="ARBA" id="ARBA00022840"/>
    </source>
</evidence>
<dbReference type="InterPro" id="IPR027417">
    <property type="entry name" value="P-loop_NTPase"/>
</dbReference>
<dbReference type="PROSITE" id="PS51192">
    <property type="entry name" value="HELICASE_ATP_BIND_1"/>
    <property type="match status" value="1"/>
</dbReference>
<dbReference type="GO" id="GO:0005524">
    <property type="term" value="F:ATP binding"/>
    <property type="evidence" value="ECO:0007669"/>
    <property type="project" value="UniProtKB-KW"/>
</dbReference>
<proteinExistence type="predicted"/>
<accession>A0A3B4GCZ8</accession>
<feature type="domain" description="Helicase ATP-binding" evidence="5">
    <location>
        <begin position="31"/>
        <end position="120"/>
    </location>
</feature>
<evidence type="ECO:0000256" key="3">
    <source>
        <dbReference type="ARBA" id="ARBA00022806"/>
    </source>
</evidence>
<dbReference type="Pfam" id="PF00270">
    <property type="entry name" value="DEAD"/>
    <property type="match status" value="1"/>
</dbReference>
<organism evidence="6">
    <name type="scientific">Pundamilia nyererei</name>
    <dbReference type="NCBI Taxonomy" id="303518"/>
    <lineage>
        <taxon>Eukaryota</taxon>
        <taxon>Metazoa</taxon>
        <taxon>Chordata</taxon>
        <taxon>Craniata</taxon>
        <taxon>Vertebrata</taxon>
        <taxon>Euteleostomi</taxon>
        <taxon>Actinopterygii</taxon>
        <taxon>Neopterygii</taxon>
        <taxon>Teleostei</taxon>
        <taxon>Neoteleostei</taxon>
        <taxon>Acanthomorphata</taxon>
        <taxon>Ovalentaria</taxon>
        <taxon>Cichlomorphae</taxon>
        <taxon>Cichliformes</taxon>
        <taxon>Cichlidae</taxon>
        <taxon>African cichlids</taxon>
        <taxon>Pseudocrenilabrinae</taxon>
        <taxon>Haplochromini</taxon>
        <taxon>Pundamilia</taxon>
    </lineage>
</organism>